<reference evidence="1" key="2">
    <citation type="journal article" date="2015" name="Fish Shellfish Immunol.">
        <title>Early steps in the European eel (Anguilla anguilla)-Vibrio vulnificus interaction in the gills: Role of the RtxA13 toxin.</title>
        <authorList>
            <person name="Callol A."/>
            <person name="Pajuelo D."/>
            <person name="Ebbesson L."/>
            <person name="Teles M."/>
            <person name="MacKenzie S."/>
            <person name="Amaro C."/>
        </authorList>
    </citation>
    <scope>NUCLEOTIDE SEQUENCE</scope>
</reference>
<protein>
    <submittedName>
        <fullName evidence="1">Uncharacterized protein</fullName>
    </submittedName>
</protein>
<reference evidence="1" key="1">
    <citation type="submission" date="2014-11" db="EMBL/GenBank/DDBJ databases">
        <authorList>
            <person name="Amaro Gonzalez C."/>
        </authorList>
    </citation>
    <scope>NUCLEOTIDE SEQUENCE</scope>
</reference>
<organism evidence="1">
    <name type="scientific">Anguilla anguilla</name>
    <name type="common">European freshwater eel</name>
    <name type="synonym">Muraena anguilla</name>
    <dbReference type="NCBI Taxonomy" id="7936"/>
    <lineage>
        <taxon>Eukaryota</taxon>
        <taxon>Metazoa</taxon>
        <taxon>Chordata</taxon>
        <taxon>Craniata</taxon>
        <taxon>Vertebrata</taxon>
        <taxon>Euteleostomi</taxon>
        <taxon>Actinopterygii</taxon>
        <taxon>Neopterygii</taxon>
        <taxon>Teleostei</taxon>
        <taxon>Anguilliformes</taxon>
        <taxon>Anguillidae</taxon>
        <taxon>Anguilla</taxon>
    </lineage>
</organism>
<evidence type="ECO:0000313" key="1">
    <source>
        <dbReference type="EMBL" id="JAH70389.1"/>
    </source>
</evidence>
<sequence>MASLPSGKSSHLFPENSIPFILYAHLIGRQTHHLLFVSFLLQC</sequence>
<proteinExistence type="predicted"/>
<accession>A0A0E9UWZ2</accession>
<dbReference type="AlphaFoldDB" id="A0A0E9UWZ2"/>
<dbReference type="EMBL" id="GBXM01038188">
    <property type="protein sequence ID" value="JAH70389.1"/>
    <property type="molecule type" value="Transcribed_RNA"/>
</dbReference>
<name>A0A0E9UWZ2_ANGAN</name>